<dbReference type="Pfam" id="PF13020">
    <property type="entry name" value="NOV_C"/>
    <property type="match status" value="1"/>
</dbReference>
<accession>A0A448KPV7</accession>
<proteinExistence type="predicted"/>
<organism evidence="2 3">
    <name type="scientific">Campylobacter upsaliensis</name>
    <dbReference type="NCBI Taxonomy" id="28080"/>
    <lineage>
        <taxon>Bacteria</taxon>
        <taxon>Pseudomonadati</taxon>
        <taxon>Campylobacterota</taxon>
        <taxon>Epsilonproteobacteria</taxon>
        <taxon>Campylobacterales</taxon>
        <taxon>Campylobacteraceae</taxon>
        <taxon>Campylobacter</taxon>
    </lineage>
</organism>
<gene>
    <name evidence="2" type="ORF">NCTC11541_01498</name>
</gene>
<dbReference type="InterPro" id="IPR024975">
    <property type="entry name" value="NOV_C"/>
</dbReference>
<feature type="domain" description="Protein NO VEIN C-terminal" evidence="1">
    <location>
        <begin position="35"/>
        <end position="84"/>
    </location>
</feature>
<dbReference type="OrthoDB" id="7059877at2"/>
<dbReference type="AlphaFoldDB" id="A0A448KPV7"/>
<reference evidence="2 3" key="1">
    <citation type="submission" date="2018-12" db="EMBL/GenBank/DDBJ databases">
        <authorList>
            <consortium name="Pathogen Informatics"/>
        </authorList>
    </citation>
    <scope>NUCLEOTIDE SEQUENCE [LARGE SCALE GENOMIC DNA]</scope>
    <source>
        <strain evidence="2 3">NCTC11541</strain>
    </source>
</reference>
<dbReference type="RefSeq" id="WP_051529146.1">
    <property type="nucleotide sequence ID" value="NZ_CBCRZS010000042.1"/>
</dbReference>
<evidence type="ECO:0000313" key="2">
    <source>
        <dbReference type="EMBL" id="VEG85441.1"/>
    </source>
</evidence>
<dbReference type="EMBL" id="LR134372">
    <property type="protein sequence ID" value="VEG85441.1"/>
    <property type="molecule type" value="Genomic_DNA"/>
</dbReference>
<protein>
    <recommendedName>
        <fullName evidence="1">Protein NO VEIN C-terminal domain-containing protein</fullName>
    </recommendedName>
</protein>
<name>A0A448KPV7_CAMUP</name>
<evidence type="ECO:0000259" key="1">
    <source>
        <dbReference type="Pfam" id="PF13020"/>
    </source>
</evidence>
<dbReference type="Proteomes" id="UP000278157">
    <property type="component" value="Chromosome"/>
</dbReference>
<evidence type="ECO:0000313" key="3">
    <source>
        <dbReference type="Proteomes" id="UP000278157"/>
    </source>
</evidence>
<sequence length="123" mass="14529">MIICALFLSKFDDLAYKALGFSSFIEAFNVLGFSLQGKPICVEVKGLSENKEQFLLTQKEYEMVDKFKENYCLFVVRNLKENPRESLFFNPLNHFKLKEQKITQKAIKEFFNVWCDFKIYGQK</sequence>